<reference evidence="1 2" key="1">
    <citation type="submission" date="2017-06" db="EMBL/GenBank/DDBJ databases">
        <authorList>
            <person name="Kim H.J."/>
            <person name="Triplett B.A."/>
        </authorList>
    </citation>
    <scope>NUCLEOTIDE SEQUENCE [LARGE SCALE GENOMIC DNA]</scope>
    <source>
        <strain evidence="1 2">CGMCC 4.1858</strain>
    </source>
</reference>
<gene>
    <name evidence="1" type="ORF">SAMN05216252_102183</name>
</gene>
<accession>A0A239AWL3</accession>
<proteinExistence type="predicted"/>
<evidence type="ECO:0000313" key="1">
    <source>
        <dbReference type="EMBL" id="SNR99343.1"/>
    </source>
</evidence>
<evidence type="ECO:0000313" key="2">
    <source>
        <dbReference type="Proteomes" id="UP000198280"/>
    </source>
</evidence>
<name>A0A239AWL3_9ACTN</name>
<keyword evidence="2" id="KW-1185">Reference proteome</keyword>
<dbReference type="OrthoDB" id="3812886at2"/>
<dbReference type="EMBL" id="FZOF01000002">
    <property type="protein sequence ID" value="SNR99343.1"/>
    <property type="molecule type" value="Genomic_DNA"/>
</dbReference>
<dbReference type="RefSeq" id="WP_089222356.1">
    <property type="nucleotide sequence ID" value="NZ_FZOF01000002.1"/>
</dbReference>
<dbReference type="Proteomes" id="UP000198280">
    <property type="component" value="Unassembled WGS sequence"/>
</dbReference>
<dbReference type="AlphaFoldDB" id="A0A239AWL3"/>
<protein>
    <submittedName>
        <fullName evidence="1">Uncharacterized protein</fullName>
    </submittedName>
</protein>
<organism evidence="1 2">
    <name type="scientific">Actinacidiphila glaucinigra</name>
    <dbReference type="NCBI Taxonomy" id="235986"/>
    <lineage>
        <taxon>Bacteria</taxon>
        <taxon>Bacillati</taxon>
        <taxon>Actinomycetota</taxon>
        <taxon>Actinomycetes</taxon>
        <taxon>Kitasatosporales</taxon>
        <taxon>Streptomycetaceae</taxon>
        <taxon>Actinacidiphila</taxon>
    </lineage>
</organism>
<sequence length="317" mass="35247">MGIFRRGPKRDQRDTPRDPEYAFFSVDEGARFRAIVRESFAELGLEVTVFADMVTDDSGRRFGLGNLAALCHNDRRGPRVWPQLAREHIGAVLRTLDGPSPLETMPPEEIRERLYPRLVTPDAVDPDTFRYARIAAPGLLEVLALDLPESVMTLADQALVPLGDTRELRGRALLNLRDLPVERHEVVRHADVRFDVLVGDSFFTAARVLVLDELVERVTGKPLTADGALVAMPFRHQLAFHAIRDSAVIPALNGMAGFAAAGHEDAVGPISPYVYWWRDGVLTQLSRKDGDGLLITVGEEFQDVLERLVPDQAGEER</sequence>